<dbReference type="GO" id="GO:0005829">
    <property type="term" value="C:cytosol"/>
    <property type="evidence" value="ECO:0007669"/>
    <property type="project" value="TreeGrafter"/>
</dbReference>
<dbReference type="GO" id="GO:0006364">
    <property type="term" value="P:rRNA processing"/>
    <property type="evidence" value="ECO:0007669"/>
    <property type="project" value="InterPro"/>
</dbReference>
<proteinExistence type="inferred from homology"/>
<dbReference type="InterPro" id="IPR000238">
    <property type="entry name" value="RbfA"/>
</dbReference>
<protein>
    <submittedName>
        <fullName evidence="1">30S ribosome-binding factor</fullName>
    </submittedName>
</protein>
<dbReference type="PANTHER" id="PTHR33515:SF1">
    <property type="entry name" value="RIBOSOME-BINDING FACTOR A, CHLOROPLASTIC-RELATED"/>
    <property type="match status" value="1"/>
</dbReference>
<reference evidence="1" key="1">
    <citation type="submission" date="2019-08" db="EMBL/GenBank/DDBJ databases">
        <authorList>
            <person name="Kucharzyk K."/>
            <person name="Murdoch R.W."/>
            <person name="Higgins S."/>
            <person name="Loffler F."/>
        </authorList>
    </citation>
    <scope>NUCLEOTIDE SEQUENCE</scope>
</reference>
<dbReference type="Pfam" id="PF02033">
    <property type="entry name" value="RBFA"/>
    <property type="match status" value="1"/>
</dbReference>
<dbReference type="HAMAP" id="MF_00003">
    <property type="entry name" value="RbfA"/>
    <property type="match status" value="1"/>
</dbReference>
<dbReference type="PROSITE" id="PS01319">
    <property type="entry name" value="RBFA"/>
    <property type="match status" value="1"/>
</dbReference>
<sequence>MDQIRRNRLEELLREEISALILSGEIKDPRVASLVSVSRVEVNRDGSHAKVWVSCLEDEQASLDSAVQGLESAAGFIQSRIGRKLRLRLTPILHFFPDLGIKEGFEMVGKIKDLLGR</sequence>
<dbReference type="PANTHER" id="PTHR33515">
    <property type="entry name" value="RIBOSOME-BINDING FACTOR A, CHLOROPLASTIC-RELATED"/>
    <property type="match status" value="1"/>
</dbReference>
<dbReference type="EMBL" id="VSSQ01000032">
    <property type="protein sequence ID" value="MPL66366.1"/>
    <property type="molecule type" value="Genomic_DNA"/>
</dbReference>
<comment type="caution">
    <text evidence="1">The sequence shown here is derived from an EMBL/GenBank/DDBJ whole genome shotgun (WGS) entry which is preliminary data.</text>
</comment>
<dbReference type="SUPFAM" id="SSF89919">
    <property type="entry name" value="Ribosome-binding factor A, RbfA"/>
    <property type="match status" value="1"/>
</dbReference>
<dbReference type="AlphaFoldDB" id="A0A644THD4"/>
<dbReference type="Gene3D" id="3.30.300.20">
    <property type="match status" value="1"/>
</dbReference>
<dbReference type="InterPro" id="IPR023799">
    <property type="entry name" value="RbfA_dom_sf"/>
</dbReference>
<dbReference type="InterPro" id="IPR020053">
    <property type="entry name" value="Ribosome-bd_factorA_CS"/>
</dbReference>
<accession>A0A644THD4</accession>
<dbReference type="GO" id="GO:0043024">
    <property type="term" value="F:ribosomal small subunit binding"/>
    <property type="evidence" value="ECO:0007669"/>
    <property type="project" value="TreeGrafter"/>
</dbReference>
<name>A0A644THD4_9ZZZZ</name>
<organism evidence="1">
    <name type="scientific">bioreactor metagenome</name>
    <dbReference type="NCBI Taxonomy" id="1076179"/>
    <lineage>
        <taxon>unclassified sequences</taxon>
        <taxon>metagenomes</taxon>
        <taxon>ecological metagenomes</taxon>
    </lineage>
</organism>
<evidence type="ECO:0000313" key="1">
    <source>
        <dbReference type="EMBL" id="MPL66366.1"/>
    </source>
</evidence>
<dbReference type="InterPro" id="IPR015946">
    <property type="entry name" value="KH_dom-like_a/b"/>
</dbReference>
<gene>
    <name evidence="1" type="primary">rbfA_5</name>
    <name evidence="1" type="ORF">SDC9_12039</name>
</gene>
<dbReference type="NCBIfam" id="TIGR00082">
    <property type="entry name" value="rbfA"/>
    <property type="match status" value="1"/>
</dbReference>